<reference evidence="1 2" key="1">
    <citation type="journal article" date="2023" name="J. Phycol.">
        <title>Chrysosporum ovalisporum is synonymous with the true-branching cyanobacterium Umezakia natans (Nostocales/Aphanizomenonaceae).</title>
        <authorList>
            <person name="McGregor G.B."/>
            <person name="Sendall B.C."/>
            <person name="Niiyama Y."/>
            <person name="Tuji A."/>
            <person name="Willis A."/>
        </authorList>
    </citation>
    <scope>NUCLEOTIDE SEQUENCE [LARGE SCALE GENOMIC DNA]</scope>
    <source>
        <strain evidence="1 2">ANA360D</strain>
    </source>
</reference>
<dbReference type="InterPro" id="IPR029063">
    <property type="entry name" value="SAM-dependent_MTases_sf"/>
</dbReference>
<evidence type="ECO:0000313" key="2">
    <source>
        <dbReference type="Proteomes" id="UP001159387"/>
    </source>
</evidence>
<organism evidence="1 2">
    <name type="scientific">Chrysosporum bergii ANA360D</name>
    <dbReference type="NCBI Taxonomy" id="617107"/>
    <lineage>
        <taxon>Bacteria</taxon>
        <taxon>Bacillati</taxon>
        <taxon>Cyanobacteriota</taxon>
        <taxon>Cyanophyceae</taxon>
        <taxon>Nostocales</taxon>
        <taxon>Nodulariaceae</taxon>
        <taxon>Chrysosporum</taxon>
    </lineage>
</organism>
<name>A0AA43GRL1_9CYAN</name>
<keyword evidence="1" id="KW-0489">Methyltransferase</keyword>
<dbReference type="EMBL" id="JANQDH010000041">
    <property type="protein sequence ID" value="MDH6060051.1"/>
    <property type="molecule type" value="Genomic_DNA"/>
</dbReference>
<dbReference type="SUPFAM" id="SSF53335">
    <property type="entry name" value="S-adenosyl-L-methionine-dependent methyltransferases"/>
    <property type="match status" value="1"/>
</dbReference>
<protein>
    <submittedName>
        <fullName evidence="1">Class I SAM-dependent methyltransferase</fullName>
    </submittedName>
</protein>
<accession>A0AA43GRL1</accession>
<evidence type="ECO:0000313" key="1">
    <source>
        <dbReference type="EMBL" id="MDH6060051.1"/>
    </source>
</evidence>
<sequence length="222" mass="25749">MQPNLVYLNYWQRKDLLKSGTPNFPLLRWWVSSELCEVEQVIFNKVKNRDTLLDVGAGDLKIMQKFKKFGYSGKYDTQDIGTEFPYDYTSLDEINHQYASILCLDVIEHLQISEGLALIHKMVNLLAPNGLIIIQTPNARCIRSPLISDMSHLHCYNLPDLWAYLTSLGLHVDGYRVVFEGEYKNILYKITQNIRKYIITRILGLDYADNIVVIAYKQNILK</sequence>
<proteinExistence type="predicted"/>
<dbReference type="RefSeq" id="WP_280654063.1">
    <property type="nucleotide sequence ID" value="NZ_JANQDH010000041.1"/>
</dbReference>
<keyword evidence="2" id="KW-1185">Reference proteome</keyword>
<comment type="caution">
    <text evidence="1">The sequence shown here is derived from an EMBL/GenBank/DDBJ whole genome shotgun (WGS) entry which is preliminary data.</text>
</comment>
<dbReference type="Gene3D" id="3.40.50.150">
    <property type="entry name" value="Vaccinia Virus protein VP39"/>
    <property type="match status" value="1"/>
</dbReference>
<gene>
    <name evidence="1" type="ORF">NWP17_06305</name>
</gene>
<dbReference type="GO" id="GO:0032259">
    <property type="term" value="P:methylation"/>
    <property type="evidence" value="ECO:0007669"/>
    <property type="project" value="UniProtKB-KW"/>
</dbReference>
<keyword evidence="1" id="KW-0808">Transferase</keyword>
<dbReference type="Proteomes" id="UP001159387">
    <property type="component" value="Unassembled WGS sequence"/>
</dbReference>
<dbReference type="Pfam" id="PF13489">
    <property type="entry name" value="Methyltransf_23"/>
    <property type="match status" value="1"/>
</dbReference>
<dbReference type="AlphaFoldDB" id="A0AA43GRL1"/>
<dbReference type="GO" id="GO:0008168">
    <property type="term" value="F:methyltransferase activity"/>
    <property type="evidence" value="ECO:0007669"/>
    <property type="project" value="UniProtKB-KW"/>
</dbReference>